<name>G5JPD2_STRCG</name>
<keyword evidence="2" id="KW-1185">Reference proteome</keyword>
<proteinExistence type="predicted"/>
<organism evidence="1 2">
    <name type="scientific">Streptococcus criceti HS-6</name>
    <dbReference type="NCBI Taxonomy" id="873449"/>
    <lineage>
        <taxon>Bacteria</taxon>
        <taxon>Bacillati</taxon>
        <taxon>Bacillota</taxon>
        <taxon>Bacilli</taxon>
        <taxon>Lactobacillales</taxon>
        <taxon>Streptococcaceae</taxon>
        <taxon>Streptococcus</taxon>
    </lineage>
</organism>
<evidence type="ECO:0000313" key="1">
    <source>
        <dbReference type="EMBL" id="EHI74749.1"/>
    </source>
</evidence>
<dbReference type="Proteomes" id="UP000004322">
    <property type="component" value="Unassembled WGS sequence"/>
</dbReference>
<dbReference type="STRING" id="873449.STRCR_1584"/>
<gene>
    <name evidence="1" type="ORF">STRCR_1584</name>
</gene>
<sequence>MAQKVQKFGMVLPIVLLSYLKKPKKRFTNMPMTYSKQ</sequence>
<reference evidence="1" key="1">
    <citation type="submission" date="2011-07" db="EMBL/GenBank/DDBJ databases">
        <authorList>
            <person name="Stanhope M.J."/>
            <person name="Durkin A.S."/>
            <person name="Hostetler J."/>
            <person name="Kim M."/>
            <person name="Radune D."/>
            <person name="Singh I."/>
            <person name="Town C.D."/>
        </authorList>
    </citation>
    <scope>NUCLEOTIDE SEQUENCE [LARGE SCALE GENOMIC DNA]</scope>
    <source>
        <strain evidence="1">HS-6</strain>
    </source>
</reference>
<accession>G5JPD2</accession>
<protein>
    <submittedName>
        <fullName evidence="1">Uncharacterized protein</fullName>
    </submittedName>
</protein>
<comment type="caution">
    <text evidence="1">The sequence shown here is derived from an EMBL/GenBank/DDBJ whole genome shotgun (WGS) entry which is preliminary data.</text>
</comment>
<dbReference type="EMBL" id="AEUV02000002">
    <property type="protein sequence ID" value="EHI74749.1"/>
    <property type="molecule type" value="Genomic_DNA"/>
</dbReference>
<dbReference type="AlphaFoldDB" id="G5JPD2"/>
<evidence type="ECO:0000313" key="2">
    <source>
        <dbReference type="Proteomes" id="UP000004322"/>
    </source>
</evidence>